<dbReference type="GO" id="GO:0004386">
    <property type="term" value="F:helicase activity"/>
    <property type="evidence" value="ECO:0007669"/>
    <property type="project" value="UniProtKB-KW"/>
</dbReference>
<evidence type="ECO:0000313" key="3">
    <source>
        <dbReference type="Proteomes" id="UP000383932"/>
    </source>
</evidence>
<feature type="region of interest" description="Disordered" evidence="1">
    <location>
        <begin position="1"/>
        <end position="65"/>
    </location>
</feature>
<evidence type="ECO:0000256" key="1">
    <source>
        <dbReference type="SAM" id="MobiDB-lite"/>
    </source>
</evidence>
<keyword evidence="2" id="KW-0067">ATP-binding</keyword>
<keyword evidence="2" id="KW-0347">Helicase</keyword>
<comment type="caution">
    <text evidence="2">The sequence shown here is derived from an EMBL/GenBank/DDBJ whole genome shotgun (WGS) entry which is preliminary data.</text>
</comment>
<sequence>MTGFDEDTEEEGDGNVVEPDNALYDVDFGLPSGETRASAPALPQFQFPDINGGEPEPDDDPEVDNGLDTLCDAFREPDLIRNAYIDAFVQKTLFGATHRALKHQLKAACRTISAHPDITANDIEKMAQSIGTVERRLGVNTDDIITIFTLCPVCKQRYSPEYIKDADTQNCLNNGCDGILFTIRQLASGSQRRVSNLTYPYASPIAWLRHVLSLPGMSELMQNWRVGDDDNNGLTGPISGEEWLQNVDPGKPIGDITEGWGWRSTMAGLQRHVDPNTGTVVDESELEPPIRFVSLPFGISFSLNTDWFQATKEGNYSMLDPLVDDLLRLKQGVQMLVRKGDPPVYEETIVHGELSQHIADLIARIKMGGGAGVKSEMNFCLYCHTQLSSLSTPVGFIRKDFHFRDPQEDLNNAYSWKSKQTLQERKELFDATGNRCNASPVSGGNELDCQTGPSGSWNALKATGWGHRSSRNF</sequence>
<keyword evidence="3" id="KW-1185">Reference proteome</keyword>
<reference evidence="2 3" key="1">
    <citation type="journal article" date="2019" name="Fungal Biol. Biotechnol.">
        <title>Draft genome sequence of fastidious pathogen Ceratobasidium theobromae, which causes vascular-streak dieback in Theobroma cacao.</title>
        <authorList>
            <person name="Ali S.S."/>
            <person name="Asman A."/>
            <person name="Shao J."/>
            <person name="Firmansyah A.P."/>
            <person name="Susilo A.W."/>
            <person name="Rosmana A."/>
            <person name="McMahon P."/>
            <person name="Junaid M."/>
            <person name="Guest D."/>
            <person name="Kheng T.Y."/>
            <person name="Meinhardt L.W."/>
            <person name="Bailey B.A."/>
        </authorList>
    </citation>
    <scope>NUCLEOTIDE SEQUENCE [LARGE SCALE GENOMIC DNA]</scope>
    <source>
        <strain evidence="2 3">CT2</strain>
    </source>
</reference>
<feature type="compositionally biased region" description="Acidic residues" evidence="1">
    <location>
        <begin position="1"/>
        <end position="13"/>
    </location>
</feature>
<dbReference type="EMBL" id="SSOP01000985">
    <property type="protein sequence ID" value="KAB5587555.1"/>
    <property type="molecule type" value="Genomic_DNA"/>
</dbReference>
<keyword evidence="2" id="KW-0378">Hydrolase</keyword>
<accession>A0A5N5Q6Z7</accession>
<evidence type="ECO:0000313" key="2">
    <source>
        <dbReference type="EMBL" id="KAB5587555.1"/>
    </source>
</evidence>
<dbReference type="OrthoDB" id="3260859at2759"/>
<protein>
    <submittedName>
        <fullName evidence="2">UvrD/REP helicase</fullName>
    </submittedName>
</protein>
<organism evidence="2 3">
    <name type="scientific">Ceratobasidium theobromae</name>
    <dbReference type="NCBI Taxonomy" id="1582974"/>
    <lineage>
        <taxon>Eukaryota</taxon>
        <taxon>Fungi</taxon>
        <taxon>Dikarya</taxon>
        <taxon>Basidiomycota</taxon>
        <taxon>Agaricomycotina</taxon>
        <taxon>Agaricomycetes</taxon>
        <taxon>Cantharellales</taxon>
        <taxon>Ceratobasidiaceae</taxon>
        <taxon>Ceratobasidium</taxon>
    </lineage>
</organism>
<gene>
    <name evidence="2" type="ORF">CTheo_9006</name>
</gene>
<name>A0A5N5Q6Z7_9AGAM</name>
<keyword evidence="2" id="KW-0547">Nucleotide-binding</keyword>
<proteinExistence type="predicted"/>
<feature type="compositionally biased region" description="Acidic residues" evidence="1">
    <location>
        <begin position="55"/>
        <end position="65"/>
    </location>
</feature>
<dbReference type="AlphaFoldDB" id="A0A5N5Q6Z7"/>
<dbReference type="Proteomes" id="UP000383932">
    <property type="component" value="Unassembled WGS sequence"/>
</dbReference>